<gene>
    <name evidence="3" type="ORF">SAMN04488509_101212</name>
</gene>
<comment type="similarity">
    <text evidence="1">Belongs to the short-chain dehydrogenases/reductases (SDR) family.</text>
</comment>
<dbReference type="InterPro" id="IPR002347">
    <property type="entry name" value="SDR_fam"/>
</dbReference>
<dbReference type="GO" id="GO:0016491">
    <property type="term" value="F:oxidoreductase activity"/>
    <property type="evidence" value="ECO:0007669"/>
    <property type="project" value="UniProtKB-KW"/>
</dbReference>
<evidence type="ECO:0000313" key="4">
    <source>
        <dbReference type="Proteomes" id="UP000199603"/>
    </source>
</evidence>
<dbReference type="PANTHER" id="PTHR44196:SF4">
    <property type="entry name" value="SHORT CHAIN DEHYDROGENASE"/>
    <property type="match status" value="1"/>
</dbReference>
<dbReference type="AlphaFoldDB" id="A0A1G6S0F4"/>
<dbReference type="SUPFAM" id="SSF51735">
    <property type="entry name" value="NAD(P)-binding Rossmann-fold domains"/>
    <property type="match status" value="1"/>
</dbReference>
<proteinExistence type="inferred from homology"/>
<organism evidence="3 4">
    <name type="scientific">Aquimonas voraii</name>
    <dbReference type="NCBI Taxonomy" id="265719"/>
    <lineage>
        <taxon>Bacteria</taxon>
        <taxon>Pseudomonadati</taxon>
        <taxon>Pseudomonadota</taxon>
        <taxon>Gammaproteobacteria</taxon>
        <taxon>Lysobacterales</taxon>
        <taxon>Lysobacteraceae</taxon>
        <taxon>Aquimonas</taxon>
    </lineage>
</organism>
<dbReference type="Pfam" id="PF13561">
    <property type="entry name" value="adh_short_C2"/>
    <property type="match status" value="1"/>
</dbReference>
<dbReference type="Gene3D" id="3.40.50.720">
    <property type="entry name" value="NAD(P)-binding Rossmann-like Domain"/>
    <property type="match status" value="1"/>
</dbReference>
<name>A0A1G6S0F4_9GAMM</name>
<dbReference type="InterPro" id="IPR036291">
    <property type="entry name" value="NAD(P)-bd_dom_sf"/>
</dbReference>
<evidence type="ECO:0000256" key="2">
    <source>
        <dbReference type="ARBA" id="ARBA00023002"/>
    </source>
</evidence>
<dbReference type="EMBL" id="FNAG01000001">
    <property type="protein sequence ID" value="SDD10153.1"/>
    <property type="molecule type" value="Genomic_DNA"/>
</dbReference>
<evidence type="ECO:0000313" key="3">
    <source>
        <dbReference type="EMBL" id="SDD10153.1"/>
    </source>
</evidence>
<keyword evidence="2" id="KW-0560">Oxidoreductase</keyword>
<dbReference type="PANTHER" id="PTHR44196">
    <property type="entry name" value="DEHYDROGENASE/REDUCTASE SDR FAMILY MEMBER 7B"/>
    <property type="match status" value="1"/>
</dbReference>
<reference evidence="3 4" key="1">
    <citation type="submission" date="2016-10" db="EMBL/GenBank/DDBJ databases">
        <authorList>
            <person name="de Groot N.N."/>
        </authorList>
    </citation>
    <scope>NUCLEOTIDE SEQUENCE [LARGE SCALE GENOMIC DNA]</scope>
    <source>
        <strain evidence="3 4">DSM 16957</strain>
    </source>
</reference>
<accession>A0A1G6S0F4</accession>
<evidence type="ECO:0000256" key="1">
    <source>
        <dbReference type="ARBA" id="ARBA00006484"/>
    </source>
</evidence>
<protein>
    <submittedName>
        <fullName evidence="3">NAD(P)-dependent dehydrogenase, short-chain alcohol dehydrogenase family</fullName>
    </submittedName>
</protein>
<dbReference type="Proteomes" id="UP000199603">
    <property type="component" value="Unassembled WGS sequence"/>
</dbReference>
<sequence length="245" mass="25848">MSESAKPLAGRSLLVVGAHGAFGSEVARAAGRAGAQVVLLGRRVPKLGQVYDQLVADGSPEPAIYPLDLEGATPADYAQLADTLRAELGGLHGVLHAAADFKHLASIENSEPLDLVRAIHVNLTAPLMLSRALLPLLRESGSTERPSSLVFMLDDLERVSRAYWGGYGIGKHGLEGAFRILAQELEGSTVRVNAVRPAPTRTNLRSRAYFGEDPGLLPPAAERAPAIVALFDTSAASRHGEVIAP</sequence>
<dbReference type="STRING" id="265719.SAMN04488509_101212"/>
<dbReference type="GO" id="GO:0016020">
    <property type="term" value="C:membrane"/>
    <property type="evidence" value="ECO:0007669"/>
    <property type="project" value="TreeGrafter"/>
</dbReference>
<dbReference type="PRINTS" id="PR00081">
    <property type="entry name" value="GDHRDH"/>
</dbReference>
<dbReference type="OrthoDB" id="9790785at2"/>
<dbReference type="RefSeq" id="WP_091237793.1">
    <property type="nucleotide sequence ID" value="NZ_FNAG01000001.1"/>
</dbReference>
<keyword evidence="4" id="KW-1185">Reference proteome</keyword>